<reference evidence="2 3" key="1">
    <citation type="submission" date="2020-12" db="EMBL/GenBank/DDBJ databases">
        <title>Metabolic potential, ecology and presence of endohyphal bacteria is reflected in genomic diversity of Mucoromycotina.</title>
        <authorList>
            <person name="Muszewska A."/>
            <person name="Okrasinska A."/>
            <person name="Steczkiewicz K."/>
            <person name="Drgas O."/>
            <person name="Orlowska M."/>
            <person name="Perlinska-Lenart U."/>
            <person name="Aleksandrzak-Piekarczyk T."/>
            <person name="Szatraj K."/>
            <person name="Zielenkiewicz U."/>
            <person name="Pilsyk S."/>
            <person name="Malc E."/>
            <person name="Mieczkowski P."/>
            <person name="Kruszewska J.S."/>
            <person name="Biernat P."/>
            <person name="Pawlowska J."/>
        </authorList>
    </citation>
    <scope>NUCLEOTIDE SEQUENCE [LARGE SCALE GENOMIC DNA]</scope>
    <source>
        <strain evidence="2 3">CBS 142.35</strain>
    </source>
</reference>
<dbReference type="EMBL" id="JAEPRB010000050">
    <property type="protein sequence ID" value="KAG2224020.1"/>
    <property type="molecule type" value="Genomic_DNA"/>
</dbReference>
<dbReference type="AlphaFoldDB" id="A0A8H7S743"/>
<dbReference type="Proteomes" id="UP000646827">
    <property type="component" value="Unassembled WGS sequence"/>
</dbReference>
<feature type="compositionally biased region" description="Basic residues" evidence="1">
    <location>
        <begin position="1"/>
        <end position="12"/>
    </location>
</feature>
<comment type="caution">
    <text evidence="2">The sequence shown here is derived from an EMBL/GenBank/DDBJ whole genome shotgun (WGS) entry which is preliminary data.</text>
</comment>
<protein>
    <submittedName>
        <fullName evidence="2">Uncharacterized protein</fullName>
    </submittedName>
</protein>
<feature type="compositionally biased region" description="Basic and acidic residues" evidence="1">
    <location>
        <begin position="82"/>
        <end position="92"/>
    </location>
</feature>
<evidence type="ECO:0000313" key="3">
    <source>
        <dbReference type="Proteomes" id="UP000646827"/>
    </source>
</evidence>
<evidence type="ECO:0000256" key="1">
    <source>
        <dbReference type="SAM" id="MobiDB-lite"/>
    </source>
</evidence>
<organism evidence="2 3">
    <name type="scientific">Circinella minor</name>
    <dbReference type="NCBI Taxonomy" id="1195481"/>
    <lineage>
        <taxon>Eukaryota</taxon>
        <taxon>Fungi</taxon>
        <taxon>Fungi incertae sedis</taxon>
        <taxon>Mucoromycota</taxon>
        <taxon>Mucoromycotina</taxon>
        <taxon>Mucoromycetes</taxon>
        <taxon>Mucorales</taxon>
        <taxon>Lichtheimiaceae</taxon>
        <taxon>Circinella</taxon>
    </lineage>
</organism>
<accession>A0A8H7S743</accession>
<feature type="region of interest" description="Disordered" evidence="1">
    <location>
        <begin position="1"/>
        <end position="21"/>
    </location>
</feature>
<evidence type="ECO:0000313" key="2">
    <source>
        <dbReference type="EMBL" id="KAG2224020.1"/>
    </source>
</evidence>
<name>A0A8H7S743_9FUNG</name>
<feature type="compositionally biased region" description="Basic residues" evidence="1">
    <location>
        <begin position="40"/>
        <end position="49"/>
    </location>
</feature>
<proteinExistence type="predicted"/>
<keyword evidence="3" id="KW-1185">Reference proteome</keyword>
<sequence>MTRRSQRTHSRNRNTPAMINMQNSNIIMAGSEGDLVDHLRRGRNNHHHNNNNNNNTPVRRSPLIRGFGGRGHRGCVPSHDGCPARDGGDILDIHNNNNL</sequence>
<feature type="region of interest" description="Disordered" evidence="1">
    <location>
        <begin position="39"/>
        <end position="99"/>
    </location>
</feature>
<gene>
    <name evidence="2" type="ORF">INT45_009606</name>
</gene>